<dbReference type="EMBL" id="ML975480">
    <property type="protein sequence ID" value="KAF1828942.1"/>
    <property type="molecule type" value="Genomic_DNA"/>
</dbReference>
<evidence type="ECO:0000313" key="1">
    <source>
        <dbReference type="EMBL" id="KAF1828942.1"/>
    </source>
</evidence>
<protein>
    <submittedName>
        <fullName evidence="1">Uncharacterized protein</fullName>
    </submittedName>
</protein>
<keyword evidence="2" id="KW-1185">Reference proteome</keyword>
<proteinExistence type="predicted"/>
<sequence length="129" mass="14431">MHSLIIIVGPQLYPALGLGTISALYGTRLLRLVADCANSTLLRAVLRADRSPKSKQPSIPSTVTRLSLSTFKVLCTYSLTRRLPKTVRSWFALRRRLTSPRTKPQLAQWTGSSRLYGVRSRRCCTVESL</sequence>
<gene>
    <name evidence="1" type="ORF">BDW02DRAFT_192492</name>
</gene>
<dbReference type="Proteomes" id="UP000800040">
    <property type="component" value="Unassembled WGS sequence"/>
</dbReference>
<accession>A0A6A5K3U0</accession>
<organism evidence="1 2">
    <name type="scientific">Decorospora gaudefroyi</name>
    <dbReference type="NCBI Taxonomy" id="184978"/>
    <lineage>
        <taxon>Eukaryota</taxon>
        <taxon>Fungi</taxon>
        <taxon>Dikarya</taxon>
        <taxon>Ascomycota</taxon>
        <taxon>Pezizomycotina</taxon>
        <taxon>Dothideomycetes</taxon>
        <taxon>Pleosporomycetidae</taxon>
        <taxon>Pleosporales</taxon>
        <taxon>Pleosporineae</taxon>
        <taxon>Pleosporaceae</taxon>
        <taxon>Decorospora</taxon>
    </lineage>
</organism>
<evidence type="ECO:0000313" key="2">
    <source>
        <dbReference type="Proteomes" id="UP000800040"/>
    </source>
</evidence>
<reference evidence="1" key="1">
    <citation type="submission" date="2020-01" db="EMBL/GenBank/DDBJ databases">
        <authorList>
            <consortium name="DOE Joint Genome Institute"/>
            <person name="Haridas S."/>
            <person name="Albert R."/>
            <person name="Binder M."/>
            <person name="Bloem J."/>
            <person name="Labutti K."/>
            <person name="Salamov A."/>
            <person name="Andreopoulos B."/>
            <person name="Baker S.E."/>
            <person name="Barry K."/>
            <person name="Bills G."/>
            <person name="Bluhm B.H."/>
            <person name="Cannon C."/>
            <person name="Castanera R."/>
            <person name="Culley D.E."/>
            <person name="Daum C."/>
            <person name="Ezra D."/>
            <person name="Gonzalez J.B."/>
            <person name="Henrissat B."/>
            <person name="Kuo A."/>
            <person name="Liang C."/>
            <person name="Lipzen A."/>
            <person name="Lutzoni F."/>
            <person name="Magnuson J."/>
            <person name="Mondo S."/>
            <person name="Nolan M."/>
            <person name="Ohm R."/>
            <person name="Pangilinan J."/>
            <person name="Park H.-J."/>
            <person name="Ramirez L."/>
            <person name="Alfaro M."/>
            <person name="Sun H."/>
            <person name="Tritt A."/>
            <person name="Yoshinaga Y."/>
            <person name="Zwiers L.-H."/>
            <person name="Turgeon B.G."/>
            <person name="Goodwin S.B."/>
            <person name="Spatafora J.W."/>
            <person name="Crous P.W."/>
            <person name="Grigoriev I.V."/>
        </authorList>
    </citation>
    <scope>NUCLEOTIDE SEQUENCE</scope>
    <source>
        <strain evidence="1">P77</strain>
    </source>
</reference>
<dbReference type="AlphaFoldDB" id="A0A6A5K3U0"/>
<name>A0A6A5K3U0_9PLEO</name>